<name>A0A9X9LIH0_GULGU</name>
<dbReference type="GO" id="GO:0034517">
    <property type="term" value="P:ribophagy"/>
    <property type="evidence" value="ECO:0007669"/>
    <property type="project" value="TreeGrafter"/>
</dbReference>
<dbReference type="Proteomes" id="UP000269945">
    <property type="component" value="Unassembled WGS sequence"/>
</dbReference>
<dbReference type="GO" id="GO:0000422">
    <property type="term" value="P:autophagy of mitochondrion"/>
    <property type="evidence" value="ECO:0007669"/>
    <property type="project" value="TreeGrafter"/>
</dbReference>
<feature type="non-terminal residue" evidence="5">
    <location>
        <position position="311"/>
    </location>
</feature>
<dbReference type="Pfam" id="PF10377">
    <property type="entry name" value="ATG11"/>
    <property type="match status" value="1"/>
</dbReference>
<dbReference type="GO" id="GO:0060090">
    <property type="term" value="F:molecular adaptor activity"/>
    <property type="evidence" value="ECO:0007669"/>
    <property type="project" value="TreeGrafter"/>
</dbReference>
<accession>A0A9X9LIH0</accession>
<dbReference type="PANTHER" id="PTHR13222">
    <property type="entry name" value="RB1-INDUCIBLE COILED-COIL"/>
    <property type="match status" value="1"/>
</dbReference>
<dbReference type="GO" id="GO:0034045">
    <property type="term" value="C:phagophore assembly site membrane"/>
    <property type="evidence" value="ECO:0007669"/>
    <property type="project" value="TreeGrafter"/>
</dbReference>
<dbReference type="GO" id="GO:0061723">
    <property type="term" value="P:glycophagy"/>
    <property type="evidence" value="ECO:0007669"/>
    <property type="project" value="TreeGrafter"/>
</dbReference>
<evidence type="ECO:0000313" key="5">
    <source>
        <dbReference type="EMBL" id="VCW68866.1"/>
    </source>
</evidence>
<feature type="coiled-coil region" evidence="3">
    <location>
        <begin position="1"/>
        <end position="43"/>
    </location>
</feature>
<evidence type="ECO:0000256" key="3">
    <source>
        <dbReference type="SAM" id="Coils"/>
    </source>
</evidence>
<dbReference type="GO" id="GO:0034727">
    <property type="term" value="P:piecemeal microautophagy of the nucleus"/>
    <property type="evidence" value="ECO:0007669"/>
    <property type="project" value="TreeGrafter"/>
</dbReference>
<evidence type="ECO:0000256" key="1">
    <source>
        <dbReference type="ARBA" id="ARBA00023006"/>
    </source>
</evidence>
<evidence type="ECO:0000259" key="4">
    <source>
        <dbReference type="Pfam" id="PF10377"/>
    </source>
</evidence>
<keyword evidence="6" id="KW-1185">Reference proteome</keyword>
<comment type="caution">
    <text evidence="5">The sequence shown here is derived from an EMBL/GenBank/DDBJ whole genome shotgun (WGS) entry which is preliminary data.</text>
</comment>
<dbReference type="GO" id="GO:1990316">
    <property type="term" value="C:Atg1/ULK1 kinase complex"/>
    <property type="evidence" value="ECO:0007669"/>
    <property type="project" value="TreeGrafter"/>
</dbReference>
<dbReference type="InterPro" id="IPR019460">
    <property type="entry name" value="Atg11_C"/>
</dbReference>
<feature type="domain" description="Autophagy-related protein 11 C-terminal" evidence="4">
    <location>
        <begin position="197"/>
        <end position="304"/>
    </location>
</feature>
<dbReference type="PANTHER" id="PTHR13222:SF1">
    <property type="entry name" value="RB1-INDUCIBLE COILED-COIL PROTEIN 1"/>
    <property type="match status" value="1"/>
</dbReference>
<sequence length="311" mass="35935">REDSSSLVAELQEKLQEEKAKFLEQLEEQEKRKNEEVQNVRTSLIAEQQTNFNTVLTREKMKKENIINDLSDKLKSTMQQQERDKDLIESLSEDRARLLEEKKKLEEEVSKLRSSSFVPSAYVAAAPELYGACAPELLGETERSAMETQDEGKVDSAMETSMMSVQENIHMLSEEKQRIMLLERTLQLKEEENKRLNQRLMSQSMSSVSSRHSEKIAIRDFQVGDLVLIILDERHDNYVLFTVSPTLYFLHSESLPALDLKPASGASRRPWVLGKVMEKEYCQAKKAQNRFKVPLGTKFYRVKAVSWNKKV</sequence>
<dbReference type="GO" id="GO:0061709">
    <property type="term" value="P:reticulophagy"/>
    <property type="evidence" value="ECO:0007669"/>
    <property type="project" value="TreeGrafter"/>
</dbReference>
<reference evidence="5 6" key="1">
    <citation type="submission" date="2018-10" db="EMBL/GenBank/DDBJ databases">
        <authorList>
            <person name="Ekblom R."/>
            <person name="Jareborg N."/>
        </authorList>
    </citation>
    <scope>NUCLEOTIDE SEQUENCE [LARGE SCALE GENOMIC DNA]</scope>
    <source>
        <tissue evidence="5">Muscle</tissue>
    </source>
</reference>
<organism evidence="5 6">
    <name type="scientific">Gulo gulo</name>
    <name type="common">Wolverine</name>
    <name type="synonym">Gluton</name>
    <dbReference type="NCBI Taxonomy" id="48420"/>
    <lineage>
        <taxon>Eukaryota</taxon>
        <taxon>Metazoa</taxon>
        <taxon>Chordata</taxon>
        <taxon>Craniata</taxon>
        <taxon>Vertebrata</taxon>
        <taxon>Euteleostomi</taxon>
        <taxon>Mammalia</taxon>
        <taxon>Eutheria</taxon>
        <taxon>Laurasiatheria</taxon>
        <taxon>Carnivora</taxon>
        <taxon>Caniformia</taxon>
        <taxon>Musteloidea</taxon>
        <taxon>Mustelidae</taxon>
        <taxon>Guloninae</taxon>
        <taxon>Gulo</taxon>
    </lineage>
</organism>
<evidence type="ECO:0000256" key="2">
    <source>
        <dbReference type="ARBA" id="ARBA00023054"/>
    </source>
</evidence>
<keyword evidence="2 3" id="KW-0175">Coiled coil</keyword>
<dbReference type="GO" id="GO:0000045">
    <property type="term" value="P:autophagosome assembly"/>
    <property type="evidence" value="ECO:0007669"/>
    <property type="project" value="InterPro"/>
</dbReference>
<gene>
    <name evidence="5" type="ORF">BN2614_LOCUS1</name>
</gene>
<feature type="coiled-coil region" evidence="3">
    <location>
        <begin position="172"/>
        <end position="199"/>
    </location>
</feature>
<feature type="coiled-coil region" evidence="3">
    <location>
        <begin position="88"/>
        <end position="115"/>
    </location>
</feature>
<protein>
    <recommendedName>
        <fullName evidence="4">Autophagy-related protein 11 C-terminal domain-containing protein</fullName>
    </recommendedName>
</protein>
<dbReference type="GO" id="GO:0019901">
    <property type="term" value="F:protein kinase binding"/>
    <property type="evidence" value="ECO:0007669"/>
    <property type="project" value="TreeGrafter"/>
</dbReference>
<dbReference type="AlphaFoldDB" id="A0A9X9LIH0"/>
<dbReference type="EMBL" id="CYRY02004363">
    <property type="protein sequence ID" value="VCW68866.1"/>
    <property type="molecule type" value="Genomic_DNA"/>
</dbReference>
<keyword evidence="1" id="KW-0072">Autophagy</keyword>
<evidence type="ECO:0000313" key="6">
    <source>
        <dbReference type="Proteomes" id="UP000269945"/>
    </source>
</evidence>
<dbReference type="InterPro" id="IPR040040">
    <property type="entry name" value="ATG11"/>
</dbReference>
<proteinExistence type="predicted"/>